<dbReference type="SUPFAM" id="SSF51735">
    <property type="entry name" value="NAD(P)-binding Rossmann-fold domains"/>
    <property type="match status" value="1"/>
</dbReference>
<dbReference type="HAMAP" id="MF_01265">
    <property type="entry name" value="NadX"/>
    <property type="match status" value="1"/>
</dbReference>
<dbReference type="InterPro" id="IPR020626">
    <property type="entry name" value="Asp_DH_prok"/>
</dbReference>
<evidence type="ECO:0000259" key="7">
    <source>
        <dbReference type="Pfam" id="PF01958"/>
    </source>
</evidence>
<evidence type="ECO:0000256" key="1">
    <source>
        <dbReference type="ARBA" id="ARBA00008331"/>
    </source>
</evidence>
<evidence type="ECO:0000256" key="4">
    <source>
        <dbReference type="ARBA" id="ARBA00023002"/>
    </source>
</evidence>
<keyword evidence="10" id="KW-1185">Reference proteome</keyword>
<proteinExistence type="inferred from homology"/>
<dbReference type="PANTHER" id="PTHR31873:SF6">
    <property type="entry name" value="ASPARTATE DEHYDROGENASE DOMAIN-CONTAINING PROTEIN"/>
    <property type="match status" value="1"/>
</dbReference>
<comment type="similarity">
    <text evidence="1 6">Belongs to the L-aspartate dehydrogenase family.</text>
</comment>
<dbReference type="GO" id="GO:0033735">
    <property type="term" value="F:aspartate dehydrogenase [NAD(P)+] activity"/>
    <property type="evidence" value="ECO:0007669"/>
    <property type="project" value="UniProtKB-EC"/>
</dbReference>
<comment type="catalytic activity">
    <reaction evidence="6">
        <text>L-aspartate + NADP(+) + H2O = oxaloacetate + NH4(+) + NADPH + H(+)</text>
        <dbReference type="Rhea" id="RHEA:11784"/>
        <dbReference type="ChEBI" id="CHEBI:15377"/>
        <dbReference type="ChEBI" id="CHEBI:15378"/>
        <dbReference type="ChEBI" id="CHEBI:16452"/>
        <dbReference type="ChEBI" id="CHEBI:28938"/>
        <dbReference type="ChEBI" id="CHEBI:29991"/>
        <dbReference type="ChEBI" id="CHEBI:57783"/>
        <dbReference type="ChEBI" id="CHEBI:58349"/>
        <dbReference type="EC" id="1.4.1.21"/>
    </reaction>
</comment>
<feature type="active site" evidence="6">
    <location>
        <position position="218"/>
    </location>
</feature>
<evidence type="ECO:0000313" key="10">
    <source>
        <dbReference type="Proteomes" id="UP001217500"/>
    </source>
</evidence>
<evidence type="ECO:0000256" key="3">
    <source>
        <dbReference type="ARBA" id="ARBA00022857"/>
    </source>
</evidence>
<dbReference type="InterPro" id="IPR011182">
    <property type="entry name" value="L-Asp_DH"/>
</dbReference>
<dbReference type="Gene3D" id="3.40.50.720">
    <property type="entry name" value="NAD(P)-binding Rossmann-like Domain"/>
    <property type="match status" value="1"/>
</dbReference>
<comment type="miscellaneous">
    <text evidence="6">The iminoaspartate product is unstable in aqueous solution and can decompose to oxaloacetate and ammonia.</text>
</comment>
<dbReference type="EC" id="1.4.1.21" evidence="6"/>
<dbReference type="NCBIfam" id="NF009825">
    <property type="entry name" value="PRK13302.1"/>
    <property type="match status" value="1"/>
</dbReference>
<keyword evidence="4 6" id="KW-0560">Oxidoreductase</keyword>
<dbReference type="SUPFAM" id="SSF55347">
    <property type="entry name" value="Glyceraldehyde-3-phosphate dehydrogenase-like, C-terminal domain"/>
    <property type="match status" value="1"/>
</dbReference>
<dbReference type="RefSeq" id="WP_289502843.1">
    <property type="nucleotide sequence ID" value="NZ_CP116805.1"/>
</dbReference>
<feature type="domain" description="Aspartate/homoserine dehydrogenase NAD-binding" evidence="8">
    <location>
        <begin position="8"/>
        <end position="116"/>
    </location>
</feature>
<dbReference type="InterPro" id="IPR002811">
    <property type="entry name" value="Asp_DH"/>
</dbReference>
<dbReference type="KEGG" id="gso:PH603_12365"/>
<evidence type="ECO:0000259" key="8">
    <source>
        <dbReference type="Pfam" id="PF03447"/>
    </source>
</evidence>
<dbReference type="InterPro" id="IPR036291">
    <property type="entry name" value="NAD(P)-bd_dom_sf"/>
</dbReference>
<keyword evidence="2 6" id="KW-0662">Pyridine nucleotide biosynthesis</keyword>
<dbReference type="GO" id="GO:0009435">
    <property type="term" value="P:NAD+ biosynthetic process"/>
    <property type="evidence" value="ECO:0007669"/>
    <property type="project" value="UniProtKB-UniRule"/>
</dbReference>
<dbReference type="GO" id="GO:0051287">
    <property type="term" value="F:NAD binding"/>
    <property type="evidence" value="ECO:0007669"/>
    <property type="project" value="UniProtKB-UniRule"/>
</dbReference>
<dbReference type="PANTHER" id="PTHR31873">
    <property type="entry name" value="L-ASPARTATE DEHYDROGENASE-RELATED"/>
    <property type="match status" value="1"/>
</dbReference>
<dbReference type="PIRSF" id="PIRSF005227">
    <property type="entry name" value="Asp_dh_NAD_syn"/>
    <property type="match status" value="1"/>
</dbReference>
<evidence type="ECO:0000256" key="5">
    <source>
        <dbReference type="ARBA" id="ARBA00023027"/>
    </source>
</evidence>
<feature type="binding site" evidence="6">
    <location>
        <position position="120"/>
    </location>
    <ligand>
        <name>NAD(+)</name>
        <dbReference type="ChEBI" id="CHEBI:57540"/>
    </ligand>
</feature>
<name>A0AAE9XQP3_9PROT</name>
<gene>
    <name evidence="6" type="primary">nadX</name>
    <name evidence="9" type="ORF">PH603_12365</name>
</gene>
<dbReference type="EMBL" id="CP116805">
    <property type="protein sequence ID" value="WCL53331.1"/>
    <property type="molecule type" value="Genomic_DNA"/>
</dbReference>
<organism evidence="9 10">
    <name type="scientific">Gimibacter soli</name>
    <dbReference type="NCBI Taxonomy" id="3024400"/>
    <lineage>
        <taxon>Bacteria</taxon>
        <taxon>Pseudomonadati</taxon>
        <taxon>Pseudomonadota</taxon>
        <taxon>Alphaproteobacteria</taxon>
        <taxon>Kordiimonadales</taxon>
        <taxon>Temperatibacteraceae</taxon>
        <taxon>Gimibacter</taxon>
    </lineage>
</organism>
<protein>
    <recommendedName>
        <fullName evidence="6">L-aspartate dehydrogenase</fullName>
        <ecNumber evidence="6">1.4.1.21</ecNumber>
    </recommendedName>
</protein>
<feature type="binding site" evidence="6">
    <location>
        <position position="188"/>
    </location>
    <ligand>
        <name>NAD(+)</name>
        <dbReference type="ChEBI" id="CHEBI:57540"/>
    </ligand>
</feature>
<dbReference type="GO" id="GO:0016639">
    <property type="term" value="F:oxidoreductase activity, acting on the CH-NH2 group of donors, NAD or NADP as acceptor"/>
    <property type="evidence" value="ECO:0007669"/>
    <property type="project" value="UniProtKB-UniRule"/>
</dbReference>
<keyword evidence="3 6" id="KW-0521">NADP</keyword>
<dbReference type="Gene3D" id="3.30.360.10">
    <property type="entry name" value="Dihydrodipicolinate Reductase, domain 2"/>
    <property type="match status" value="1"/>
</dbReference>
<evidence type="ECO:0000313" key="9">
    <source>
        <dbReference type="EMBL" id="WCL53331.1"/>
    </source>
</evidence>
<dbReference type="Pfam" id="PF01958">
    <property type="entry name" value="Asp_DH_C"/>
    <property type="match status" value="1"/>
</dbReference>
<comment type="catalytic activity">
    <reaction evidence="6">
        <text>L-aspartate + NAD(+) + H2O = oxaloacetate + NH4(+) + NADH + H(+)</text>
        <dbReference type="Rhea" id="RHEA:11788"/>
        <dbReference type="ChEBI" id="CHEBI:15377"/>
        <dbReference type="ChEBI" id="CHEBI:15378"/>
        <dbReference type="ChEBI" id="CHEBI:16452"/>
        <dbReference type="ChEBI" id="CHEBI:28938"/>
        <dbReference type="ChEBI" id="CHEBI:29991"/>
        <dbReference type="ChEBI" id="CHEBI:57540"/>
        <dbReference type="ChEBI" id="CHEBI:57945"/>
        <dbReference type="EC" id="1.4.1.21"/>
    </reaction>
</comment>
<keyword evidence="5 6" id="KW-0520">NAD</keyword>
<reference evidence="9" key="1">
    <citation type="submission" date="2023-01" db="EMBL/GenBank/DDBJ databases">
        <title>The genome sequence of Kordiimonadaceae bacterium 6D33.</title>
        <authorList>
            <person name="Liu Y."/>
        </authorList>
    </citation>
    <scope>NUCLEOTIDE SEQUENCE</scope>
    <source>
        <strain evidence="9">6D33</strain>
    </source>
</reference>
<dbReference type="GO" id="GO:0050661">
    <property type="term" value="F:NADP binding"/>
    <property type="evidence" value="ECO:0007669"/>
    <property type="project" value="UniProtKB-UniRule"/>
</dbReference>
<accession>A0AAE9XQP3</accession>
<dbReference type="Pfam" id="PF03447">
    <property type="entry name" value="NAD_binding_3"/>
    <property type="match status" value="1"/>
</dbReference>
<comment type="pathway">
    <text evidence="6">Cofactor biosynthesis; NAD(+) biosynthesis; iminoaspartate from L-aspartate (dehydrogenase route): step 1/1.</text>
</comment>
<evidence type="ECO:0000256" key="2">
    <source>
        <dbReference type="ARBA" id="ARBA00022642"/>
    </source>
</evidence>
<feature type="domain" description="Aspartate dehydrogenase" evidence="7">
    <location>
        <begin position="166"/>
        <end position="253"/>
    </location>
</feature>
<comment type="function">
    <text evidence="6">Specifically catalyzes the NAD or NADP-dependent dehydrogenation of L-aspartate to iminoaspartate.</text>
</comment>
<dbReference type="InterPro" id="IPR005106">
    <property type="entry name" value="Asp/hSer_DH_NAD-bd"/>
</dbReference>
<sequence length="267" mass="27331">MKKVAIAGLGTIGLVVAKRLDAGIEGLKLVAVSSGNREKAEAKLAELSSPVPMVSNETLATLADIIVDCAPTKAFDTVAESALKAGRTLVTVSGAAILKNPGIVDVARAHGGRIVLATGALLGLDAVRAAAEGNIHSIRMRTAKPPKSLVTAEYVVKNGIDLSGLTEPLKLFSGTAREGAMAFPANVNVAAALGLAGVGADRTELEIWADPALERNTHTITVDADSASFELRIQNIPTDENPGTGRITALSVIAAIKAQVAPLHVGT</sequence>
<dbReference type="AlphaFoldDB" id="A0AAE9XQP3"/>
<dbReference type="Proteomes" id="UP001217500">
    <property type="component" value="Chromosome"/>
</dbReference>
<evidence type="ECO:0000256" key="6">
    <source>
        <dbReference type="HAMAP-Rule" id="MF_01265"/>
    </source>
</evidence>